<dbReference type="Proteomes" id="UP000001067">
    <property type="component" value="Unassembled WGS sequence"/>
</dbReference>
<gene>
    <name evidence="4" type="ORF">PTT_04313</name>
</gene>
<dbReference type="Gene3D" id="3.40.50.300">
    <property type="entry name" value="P-loop containing nucleotide triphosphate hydrolases"/>
    <property type="match status" value="1"/>
</dbReference>
<evidence type="ECO:0000313" key="4">
    <source>
        <dbReference type="EMBL" id="EFQ95927.1"/>
    </source>
</evidence>
<dbReference type="AlphaFoldDB" id="E3REC0"/>
<organism evidence="5">
    <name type="scientific">Pyrenophora teres f. teres (strain 0-1)</name>
    <name type="common">Barley net blotch fungus</name>
    <name type="synonym">Drechslera teres f. teres</name>
    <dbReference type="NCBI Taxonomy" id="861557"/>
    <lineage>
        <taxon>Eukaryota</taxon>
        <taxon>Fungi</taxon>
        <taxon>Dikarya</taxon>
        <taxon>Ascomycota</taxon>
        <taxon>Pezizomycotina</taxon>
        <taxon>Dothideomycetes</taxon>
        <taxon>Pleosporomycetidae</taxon>
        <taxon>Pleosporales</taxon>
        <taxon>Pleosporineae</taxon>
        <taxon>Pleosporaceae</taxon>
        <taxon>Pyrenophora</taxon>
    </lineage>
</organism>
<dbReference type="EMBL" id="GL532422">
    <property type="protein sequence ID" value="EFQ95927.1"/>
    <property type="molecule type" value="Genomic_DNA"/>
</dbReference>
<dbReference type="HOGENOM" id="CLU_002341_6_2_1"/>
<keyword evidence="1" id="KW-0677">Repeat</keyword>
<dbReference type="Pfam" id="PF25053">
    <property type="entry name" value="DUF7791"/>
    <property type="match status" value="1"/>
</dbReference>
<dbReference type="eggNOG" id="ENOG502SHWY">
    <property type="taxonomic scope" value="Eukaryota"/>
</dbReference>
<dbReference type="PANTHER" id="PTHR10039:SF5">
    <property type="entry name" value="NACHT DOMAIN-CONTAINING PROTEIN"/>
    <property type="match status" value="1"/>
</dbReference>
<dbReference type="PANTHER" id="PTHR10039">
    <property type="entry name" value="AMELOGENIN"/>
    <property type="match status" value="1"/>
</dbReference>
<dbReference type="InterPro" id="IPR027417">
    <property type="entry name" value="P-loop_NTPase"/>
</dbReference>
<feature type="domain" description="Nephrocystin 3-like N-terminal" evidence="2">
    <location>
        <begin position="115"/>
        <end position="284"/>
    </location>
</feature>
<proteinExistence type="predicted"/>
<reference evidence="4 5" key="1">
    <citation type="journal article" date="2010" name="Genome Biol.">
        <title>A first genome assembly of the barley fungal pathogen Pyrenophora teres f. teres.</title>
        <authorList>
            <person name="Ellwood S.R."/>
            <person name="Liu Z."/>
            <person name="Syme R.A."/>
            <person name="Lai Z."/>
            <person name="Hane J.K."/>
            <person name="Keiper F."/>
            <person name="Moffat C.S."/>
            <person name="Oliver R.P."/>
            <person name="Friesen T.L."/>
        </authorList>
    </citation>
    <scope>NUCLEOTIDE SEQUENCE [LARGE SCALE GENOMIC DNA]</scope>
    <source>
        <strain evidence="4 5">0-1</strain>
    </source>
</reference>
<protein>
    <recommendedName>
        <fullName evidence="6">NACHT domain-containing protein</fullName>
    </recommendedName>
</protein>
<accession>E3REC0</accession>
<dbReference type="OrthoDB" id="443402at2759"/>
<evidence type="ECO:0000313" key="5">
    <source>
        <dbReference type="Proteomes" id="UP000001067"/>
    </source>
</evidence>
<dbReference type="KEGG" id="pte:PTT_04313"/>
<dbReference type="STRING" id="861557.E3REC0"/>
<dbReference type="Pfam" id="PF24883">
    <property type="entry name" value="NPHP3_N"/>
    <property type="match status" value="1"/>
</dbReference>
<dbReference type="InterPro" id="IPR056884">
    <property type="entry name" value="NPHP3-like_N"/>
</dbReference>
<sequence length="792" mass="92022">MKTSMTSQPLYTIEEHSSISAKLDDIKRLQESLDMKYDAKLDIIRDEILSVVHQKPTNSPVTQIAELASLKTKFDILQKEQLECTQQANVVRSLYFPVLRRRWNQIPNADRSSNDWVFDTEKTPFKEWLESKDTTYTLFCITGKAGSGKSTLMKYISEDPRTIQSLEKWASSAKLYTASYFFWNQGFDMQRNQAGLFQSLLYQILKSSPDLIPLVISHRLHHEEWELAELKATFKRIADQSQLDIRFCFFTDGLDEYNGAEEEVVKMLSFLSASNAIKICASTRPRSVYEAFFSSTARTFDIAKFTTADMMNHAQKELNENENFRRLQCTGPEREDILRLIAELAQGVWLWVFLVTRDLSIAINRYEGVDMLRKIILQFPTDLEEYFKRMINSIRPQYLEDMSQIFLIAVDELQPLPLYAFSLLEKERQDPDYAIKTPIKLIADELIWENYPAWTSHIRNRCSDLLVIDEEPLPIKFNAYLDHPVDFLHRTVRDFLQDSYYMQLRANLKLQFVSTVSLCRMCLVLLKALPSSFYKESRFRNLNIGLTDQLIYYAHETEKRDNSPEFSLINELDELGRVNTNFARGMKNHWTHARDSIRPIALDEYKEGGNCNFLALMVQARLTKYVRAKLQENSRNLHKPGRPLLDYALRPRRRTPISMPYHSHRDDPSVEISMVKLLLEYGADPNQPVYLNNGKSVWALFIISIYAWSVRLRRSTEVGISASLRNAWYQACELLIEYGARQDGVLVADVPELTIQVIWEEAFDAARSETLQKLVEENAQKKQAQKGSCLLM</sequence>
<feature type="domain" description="DUF7791" evidence="3">
    <location>
        <begin position="393"/>
        <end position="531"/>
    </location>
</feature>
<name>E3REC0_PYRTT</name>
<keyword evidence="5" id="KW-1185">Reference proteome</keyword>
<evidence type="ECO:0000259" key="3">
    <source>
        <dbReference type="Pfam" id="PF25053"/>
    </source>
</evidence>
<dbReference type="InterPro" id="IPR056693">
    <property type="entry name" value="DUF7791"/>
</dbReference>
<dbReference type="SUPFAM" id="SSF52540">
    <property type="entry name" value="P-loop containing nucleoside triphosphate hydrolases"/>
    <property type="match status" value="1"/>
</dbReference>
<evidence type="ECO:0008006" key="6">
    <source>
        <dbReference type="Google" id="ProtNLM"/>
    </source>
</evidence>
<evidence type="ECO:0000259" key="2">
    <source>
        <dbReference type="Pfam" id="PF24883"/>
    </source>
</evidence>
<evidence type="ECO:0000256" key="1">
    <source>
        <dbReference type="ARBA" id="ARBA00022737"/>
    </source>
</evidence>